<comment type="similarity">
    <text evidence="1 3">Belongs to the CMC family.</text>
</comment>
<dbReference type="GO" id="GO:0005739">
    <property type="term" value="C:mitochondrion"/>
    <property type="evidence" value="ECO:0007669"/>
    <property type="project" value="UniProtKB-SubCell"/>
</dbReference>
<dbReference type="InterPro" id="IPR013892">
    <property type="entry name" value="Cyt_c_biogenesis_Cmc1-like"/>
</dbReference>
<reference evidence="4 5" key="1">
    <citation type="submission" date="2020-02" db="EMBL/GenBank/DDBJ databases">
        <title>Relaxed selection underlies rapid genomic changes in the transitions from sociality to social parasitism in ants.</title>
        <authorList>
            <person name="Bi X."/>
        </authorList>
    </citation>
    <scope>NUCLEOTIDE SEQUENCE [LARGE SCALE GENOMIC DNA]</scope>
    <source>
        <strain evidence="4">BGI-DK2014b</strain>
        <tissue evidence="4">Whole body</tissue>
    </source>
</reference>
<dbReference type="OrthoDB" id="6224010at2759"/>
<evidence type="ECO:0000256" key="2">
    <source>
        <dbReference type="ARBA" id="ARBA00023157"/>
    </source>
</evidence>
<dbReference type="Pfam" id="PF08583">
    <property type="entry name" value="Cmc1"/>
    <property type="match status" value="1"/>
</dbReference>
<evidence type="ECO:0000256" key="3">
    <source>
        <dbReference type="RuleBase" id="RU364104"/>
    </source>
</evidence>
<comment type="subcellular location">
    <subcellularLocation>
        <location evidence="3">Mitochondrion</location>
    </subcellularLocation>
</comment>
<gene>
    <name evidence="4" type="primary">Cmc1</name>
    <name evidence="4" type="ORF">G6Z77_0011428</name>
</gene>
<protein>
    <recommendedName>
        <fullName evidence="3">COX assembly mitochondrial protein</fullName>
    </recommendedName>
</protein>
<organism evidence="4 5">
    <name type="scientific">Acromyrmex heyeri</name>
    <dbReference type="NCBI Taxonomy" id="230685"/>
    <lineage>
        <taxon>Eukaryota</taxon>
        <taxon>Metazoa</taxon>
        <taxon>Ecdysozoa</taxon>
        <taxon>Arthropoda</taxon>
        <taxon>Hexapoda</taxon>
        <taxon>Insecta</taxon>
        <taxon>Pterygota</taxon>
        <taxon>Neoptera</taxon>
        <taxon>Endopterygota</taxon>
        <taxon>Hymenoptera</taxon>
        <taxon>Apocrita</taxon>
        <taxon>Aculeata</taxon>
        <taxon>Formicoidea</taxon>
        <taxon>Formicidae</taxon>
        <taxon>Myrmicinae</taxon>
        <taxon>Acromyrmex</taxon>
    </lineage>
</organism>
<keyword evidence="2" id="KW-1015">Disulfide bond</keyword>
<proteinExistence type="inferred from homology"/>
<dbReference type="Proteomes" id="UP000670152">
    <property type="component" value="Unassembled WGS sequence"/>
</dbReference>
<sequence length="155" mass="18038">WTRISDGSKRSFNVVHPCKDIFICSKSSDSMKEDYSVLSSKFSKGPKGLGDPNDKSLRKVEKDVLVPKLIRERTKSEKCVNEVKEFHDCCLNSGLLHVVKCRKENDKMKACMEKWFYNQDFIKECTEQYLNERSEFRKTGIPKKQKSIRLQSSSM</sequence>
<name>A0A836K2W1_9HYME</name>
<feature type="non-terminal residue" evidence="4">
    <location>
        <position position="155"/>
    </location>
</feature>
<feature type="non-terminal residue" evidence="4">
    <location>
        <position position="1"/>
    </location>
</feature>
<keyword evidence="3" id="KW-0496">Mitochondrion</keyword>
<dbReference type="AlphaFoldDB" id="A0A836K2W1"/>
<evidence type="ECO:0000256" key="1">
    <source>
        <dbReference type="ARBA" id="ARBA00007347"/>
    </source>
</evidence>
<dbReference type="EMBL" id="JAANIB010006152">
    <property type="protein sequence ID" value="KAG5329664.1"/>
    <property type="molecule type" value="Genomic_DNA"/>
</dbReference>
<evidence type="ECO:0000313" key="4">
    <source>
        <dbReference type="EMBL" id="KAG5329664.1"/>
    </source>
</evidence>
<accession>A0A836K2W1</accession>
<keyword evidence="5" id="KW-1185">Reference proteome</keyword>
<comment type="caution">
    <text evidence="4">The sequence shown here is derived from an EMBL/GenBank/DDBJ whole genome shotgun (WGS) entry which is preliminary data.</text>
</comment>
<evidence type="ECO:0000313" key="5">
    <source>
        <dbReference type="Proteomes" id="UP000670152"/>
    </source>
</evidence>